<evidence type="ECO:0000256" key="5">
    <source>
        <dbReference type="ARBA" id="ARBA00022989"/>
    </source>
</evidence>
<feature type="transmembrane region" description="Helical" evidence="10">
    <location>
        <begin position="55"/>
        <end position="74"/>
    </location>
</feature>
<keyword evidence="5 10" id="KW-1133">Transmembrane helix</keyword>
<dbReference type="Proteomes" id="UP000292424">
    <property type="component" value="Chromosome"/>
</dbReference>
<feature type="transmembrane region" description="Helical" evidence="10">
    <location>
        <begin position="156"/>
        <end position="176"/>
    </location>
</feature>
<sequence>MLTHFPFILGMIIAIILIIMLSNKIKIAYPILLVVAGLLISLIPSVPNIKIDSQWIFILFLPPLLYEAAWTISWKELWFWRRIVSSFAFVVVFLTAISVAYVANAFIPGISIALGFLLGGIVSPPDAVSASAILQNVEVPKRMSIILEGESLLNDASSLIIFRFAMIAVGTGQFVWHEAALSFLWMIVGGGIIGLLLGYIIMKFHQLLPTDANMDTLITLVTPYTIYLAAEEVHSSGVLAVVCGGLFLSYHKYAFLKRSSRLRNENVWSSLVFLLNGIVFFIIGLDLPEILQGLQSEGISLGLATKYGLIITGTLILGRIIAAYGAVVVTLIMRNFITVADSSNPGFKVPIILGWTGMRGVVSLAAALSIPVYLKNGTPFPHRNLILYITFVVILGTLIIQGLTLPILLKKFQLPKYKDHYPEHEATAILKNDLAKASLEYIQTNYSVDAIQNFHLKKMVLQWEKQLEAEDELEMSNNAKKIYLDILDLQRKKLIEKNRTEPKMDEDVINKYLHLIDLEEEKIKAKV</sequence>
<dbReference type="GO" id="GO:0051453">
    <property type="term" value="P:regulation of intracellular pH"/>
    <property type="evidence" value="ECO:0007669"/>
    <property type="project" value="TreeGrafter"/>
</dbReference>
<feature type="transmembrane region" description="Helical" evidence="10">
    <location>
        <begin position="6"/>
        <end position="22"/>
    </location>
</feature>
<comment type="function">
    <text evidence="10">Na(+)/H(+) antiporter that extrudes sodium in exchange for external protons.</text>
</comment>
<feature type="domain" description="Cation/H+ exchanger transmembrane" evidence="11">
    <location>
        <begin position="13"/>
        <end position="411"/>
    </location>
</feature>
<keyword evidence="13" id="KW-1185">Reference proteome</keyword>
<feature type="transmembrane region" description="Helical" evidence="10">
    <location>
        <begin position="182"/>
        <end position="202"/>
    </location>
</feature>
<evidence type="ECO:0000259" key="11">
    <source>
        <dbReference type="Pfam" id="PF00999"/>
    </source>
</evidence>
<dbReference type="NCBIfam" id="TIGR00831">
    <property type="entry name" value="a_cpa1"/>
    <property type="match status" value="1"/>
</dbReference>
<dbReference type="InterPro" id="IPR018422">
    <property type="entry name" value="Cation/H_exchanger_CPA1"/>
</dbReference>
<name>A0A5P2G4D3_9BACT</name>
<dbReference type="Pfam" id="PF00999">
    <property type="entry name" value="Na_H_Exchanger"/>
    <property type="match status" value="1"/>
</dbReference>
<accession>A0A5P2G4D3</accession>
<dbReference type="AlphaFoldDB" id="A0A5P2G4D3"/>
<protein>
    <submittedName>
        <fullName evidence="12">Na+/H+ antiporter</fullName>
    </submittedName>
</protein>
<keyword evidence="8 10" id="KW-0472">Membrane</keyword>
<dbReference type="GO" id="GO:0015386">
    <property type="term" value="F:potassium:proton antiporter activity"/>
    <property type="evidence" value="ECO:0007669"/>
    <property type="project" value="TreeGrafter"/>
</dbReference>
<evidence type="ECO:0000256" key="4">
    <source>
        <dbReference type="ARBA" id="ARBA00022692"/>
    </source>
</evidence>
<dbReference type="GO" id="GO:0015385">
    <property type="term" value="F:sodium:proton antiporter activity"/>
    <property type="evidence" value="ECO:0007669"/>
    <property type="project" value="InterPro"/>
</dbReference>
<feature type="transmembrane region" description="Helical" evidence="10">
    <location>
        <begin position="29"/>
        <end position="49"/>
    </location>
</feature>
<feature type="transmembrane region" description="Helical" evidence="10">
    <location>
        <begin position="352"/>
        <end position="374"/>
    </location>
</feature>
<evidence type="ECO:0000313" key="13">
    <source>
        <dbReference type="Proteomes" id="UP000292424"/>
    </source>
</evidence>
<evidence type="ECO:0000256" key="8">
    <source>
        <dbReference type="ARBA" id="ARBA00023136"/>
    </source>
</evidence>
<evidence type="ECO:0000256" key="9">
    <source>
        <dbReference type="ARBA" id="ARBA00023201"/>
    </source>
</evidence>
<gene>
    <name evidence="12" type="ORF">E0W69_015805</name>
</gene>
<dbReference type="PANTHER" id="PTHR10110">
    <property type="entry name" value="SODIUM/HYDROGEN EXCHANGER"/>
    <property type="match status" value="1"/>
</dbReference>
<dbReference type="EMBL" id="CP044016">
    <property type="protein sequence ID" value="QES90057.1"/>
    <property type="molecule type" value="Genomic_DNA"/>
</dbReference>
<evidence type="ECO:0000256" key="6">
    <source>
        <dbReference type="ARBA" id="ARBA00023053"/>
    </source>
</evidence>
<keyword evidence="6 10" id="KW-0915">Sodium</keyword>
<evidence type="ECO:0000256" key="2">
    <source>
        <dbReference type="ARBA" id="ARBA00022448"/>
    </source>
</evidence>
<keyword evidence="10" id="KW-0050">Antiport</keyword>
<feature type="transmembrane region" description="Helical" evidence="10">
    <location>
        <begin position="267"/>
        <end position="287"/>
    </location>
</feature>
<comment type="subcellular location">
    <subcellularLocation>
        <location evidence="1 10">Cell membrane</location>
        <topology evidence="1 10">Multi-pass membrane protein</topology>
    </subcellularLocation>
</comment>
<dbReference type="PANTHER" id="PTHR10110:SF86">
    <property type="entry name" value="SODIUM_HYDROGEN EXCHANGER 7"/>
    <property type="match status" value="1"/>
</dbReference>
<dbReference type="InterPro" id="IPR004705">
    <property type="entry name" value="Cation/H_exchanger_CPA1_bac"/>
</dbReference>
<keyword evidence="3 10" id="KW-1003">Cell membrane</keyword>
<dbReference type="InterPro" id="IPR006153">
    <property type="entry name" value="Cation/H_exchanger_TM"/>
</dbReference>
<evidence type="ECO:0000256" key="3">
    <source>
        <dbReference type="ARBA" id="ARBA00022475"/>
    </source>
</evidence>
<evidence type="ECO:0000256" key="10">
    <source>
        <dbReference type="RuleBase" id="RU366002"/>
    </source>
</evidence>
<dbReference type="GO" id="GO:0098719">
    <property type="term" value="P:sodium ion import across plasma membrane"/>
    <property type="evidence" value="ECO:0007669"/>
    <property type="project" value="TreeGrafter"/>
</dbReference>
<evidence type="ECO:0000313" key="12">
    <source>
        <dbReference type="EMBL" id="QES90057.1"/>
    </source>
</evidence>
<keyword evidence="2 10" id="KW-0813">Transport</keyword>
<comment type="similarity">
    <text evidence="10">Belongs to the monovalent cation:proton antiporter 1 (CPA1) transporter (TC 2.A.36) family.</text>
</comment>
<keyword evidence="9 10" id="KW-0739">Sodium transport</keyword>
<feature type="transmembrane region" description="Helical" evidence="10">
    <location>
        <begin position="307"/>
        <end position="332"/>
    </location>
</feature>
<dbReference type="RefSeq" id="WP_131331013.1">
    <property type="nucleotide sequence ID" value="NZ_CP044016.1"/>
</dbReference>
<dbReference type="GO" id="GO:0005886">
    <property type="term" value="C:plasma membrane"/>
    <property type="evidence" value="ECO:0007669"/>
    <property type="project" value="UniProtKB-SubCell"/>
</dbReference>
<feature type="transmembrane region" description="Helical" evidence="10">
    <location>
        <begin position="386"/>
        <end position="409"/>
    </location>
</feature>
<keyword evidence="4 10" id="KW-0812">Transmembrane</keyword>
<reference evidence="12 13" key="1">
    <citation type="submission" date="2019-09" db="EMBL/GenBank/DDBJ databases">
        <title>Complete genome sequence of Arachidicoccus sp. B3-10 isolated from apple orchard soil.</title>
        <authorList>
            <person name="Kim H.S."/>
            <person name="Han K.-I."/>
            <person name="Suh M.K."/>
            <person name="Lee K.C."/>
            <person name="Eom M.K."/>
            <person name="Kim J.-S."/>
            <person name="Kang S.W."/>
            <person name="Sin Y."/>
            <person name="Lee J.-S."/>
        </authorList>
    </citation>
    <scope>NUCLEOTIDE SEQUENCE [LARGE SCALE GENOMIC DNA]</scope>
    <source>
        <strain evidence="12 13">B3-10</strain>
    </source>
</reference>
<dbReference type="OrthoDB" id="9809206at2"/>
<feature type="transmembrane region" description="Helical" evidence="10">
    <location>
        <begin position="113"/>
        <end position="135"/>
    </location>
</feature>
<feature type="transmembrane region" description="Helical" evidence="10">
    <location>
        <begin position="236"/>
        <end position="255"/>
    </location>
</feature>
<dbReference type="KEGG" id="arac:E0W69_015805"/>
<evidence type="ECO:0000256" key="7">
    <source>
        <dbReference type="ARBA" id="ARBA00023065"/>
    </source>
</evidence>
<organism evidence="12 13">
    <name type="scientific">Rhizosphaericola mali</name>
    <dbReference type="NCBI Taxonomy" id="2545455"/>
    <lineage>
        <taxon>Bacteria</taxon>
        <taxon>Pseudomonadati</taxon>
        <taxon>Bacteroidota</taxon>
        <taxon>Chitinophagia</taxon>
        <taxon>Chitinophagales</taxon>
        <taxon>Chitinophagaceae</taxon>
        <taxon>Rhizosphaericola</taxon>
    </lineage>
</organism>
<keyword evidence="7 10" id="KW-0406">Ion transport</keyword>
<evidence type="ECO:0000256" key="1">
    <source>
        <dbReference type="ARBA" id="ARBA00004651"/>
    </source>
</evidence>
<proteinExistence type="inferred from homology"/>
<feature type="transmembrane region" description="Helical" evidence="10">
    <location>
        <begin position="86"/>
        <end position="107"/>
    </location>
</feature>
<dbReference type="Gene3D" id="6.10.140.1330">
    <property type="match status" value="1"/>
</dbReference>